<dbReference type="InterPro" id="IPR047990">
    <property type="entry name" value="DLW39-like"/>
</dbReference>
<name>A0A6J4IXH1_9PSEU</name>
<dbReference type="EMBL" id="CADCTH010000339">
    <property type="protein sequence ID" value="CAA9264657.1"/>
    <property type="molecule type" value="Genomic_DNA"/>
</dbReference>
<proteinExistence type="predicted"/>
<evidence type="ECO:0000313" key="1">
    <source>
        <dbReference type="EMBL" id="CAA9264657.1"/>
    </source>
</evidence>
<sequence>MKTLMALALAAGAALLVRRHRDQAPTKEVWADATRPTAPS</sequence>
<dbReference type="AlphaFoldDB" id="A0A6J4IXH1"/>
<organism evidence="1">
    <name type="scientific">uncultured Actinomycetospora sp</name>
    <dbReference type="NCBI Taxonomy" id="1135996"/>
    <lineage>
        <taxon>Bacteria</taxon>
        <taxon>Bacillati</taxon>
        <taxon>Actinomycetota</taxon>
        <taxon>Actinomycetes</taxon>
        <taxon>Pseudonocardiales</taxon>
        <taxon>Pseudonocardiaceae</taxon>
        <taxon>Actinomycetospora</taxon>
        <taxon>environmental samples</taxon>
    </lineage>
</organism>
<reference evidence="1" key="1">
    <citation type="submission" date="2020-02" db="EMBL/GenBank/DDBJ databases">
        <authorList>
            <person name="Meier V. D."/>
        </authorList>
    </citation>
    <scope>NUCLEOTIDE SEQUENCE</scope>
    <source>
        <strain evidence="1">AVDCRST_MAG54</strain>
    </source>
</reference>
<dbReference type="NCBIfam" id="NF038356">
    <property type="entry name" value="actino_DLW39"/>
    <property type="match status" value="1"/>
</dbReference>
<gene>
    <name evidence="1" type="ORF">AVDCRST_MAG54-2650</name>
</gene>
<accession>A0A6J4IXH1</accession>
<protein>
    <submittedName>
        <fullName evidence="1">Uncharacterized protein</fullName>
    </submittedName>
</protein>